<dbReference type="InterPro" id="IPR045339">
    <property type="entry name" value="DUF6534"/>
</dbReference>
<reference evidence="3" key="1">
    <citation type="submission" date="2020-05" db="EMBL/GenBank/DDBJ databases">
        <title>Mycena genomes resolve the evolution of fungal bioluminescence.</title>
        <authorList>
            <person name="Tsai I.J."/>
        </authorList>
    </citation>
    <scope>NUCLEOTIDE SEQUENCE</scope>
    <source>
        <strain evidence="3">171206Taipei</strain>
    </source>
</reference>
<feature type="transmembrane region" description="Helical" evidence="1">
    <location>
        <begin position="159"/>
        <end position="185"/>
    </location>
</feature>
<dbReference type="PANTHER" id="PTHR40465:SF1">
    <property type="entry name" value="DUF6534 DOMAIN-CONTAINING PROTEIN"/>
    <property type="match status" value="1"/>
</dbReference>
<keyword evidence="1" id="KW-1133">Transmembrane helix</keyword>
<proteinExistence type="predicted"/>
<evidence type="ECO:0000259" key="2">
    <source>
        <dbReference type="Pfam" id="PF20152"/>
    </source>
</evidence>
<dbReference type="AlphaFoldDB" id="A0A8H6SKG2"/>
<dbReference type="PANTHER" id="PTHR40465">
    <property type="entry name" value="CHROMOSOME 1, WHOLE GENOME SHOTGUN SEQUENCE"/>
    <property type="match status" value="1"/>
</dbReference>
<dbReference type="EMBL" id="JACAZF010000006">
    <property type="protein sequence ID" value="KAF7300994.1"/>
    <property type="molecule type" value="Genomic_DNA"/>
</dbReference>
<evidence type="ECO:0000313" key="4">
    <source>
        <dbReference type="Proteomes" id="UP000636479"/>
    </source>
</evidence>
<dbReference type="OrthoDB" id="3231781at2759"/>
<feature type="transmembrane region" description="Helical" evidence="1">
    <location>
        <begin position="12"/>
        <end position="38"/>
    </location>
</feature>
<organism evidence="3 4">
    <name type="scientific">Mycena indigotica</name>
    <dbReference type="NCBI Taxonomy" id="2126181"/>
    <lineage>
        <taxon>Eukaryota</taxon>
        <taxon>Fungi</taxon>
        <taxon>Dikarya</taxon>
        <taxon>Basidiomycota</taxon>
        <taxon>Agaricomycotina</taxon>
        <taxon>Agaricomycetes</taxon>
        <taxon>Agaricomycetidae</taxon>
        <taxon>Agaricales</taxon>
        <taxon>Marasmiineae</taxon>
        <taxon>Mycenaceae</taxon>
        <taxon>Mycena</taxon>
    </lineage>
</organism>
<dbReference type="Proteomes" id="UP000636479">
    <property type="component" value="Unassembled WGS sequence"/>
</dbReference>
<accession>A0A8H6SKG2</accession>
<keyword evidence="4" id="KW-1185">Reference proteome</keyword>
<feature type="transmembrane region" description="Helical" evidence="1">
    <location>
        <begin position="91"/>
        <end position="111"/>
    </location>
</feature>
<feature type="transmembrane region" description="Helical" evidence="1">
    <location>
        <begin position="205"/>
        <end position="227"/>
    </location>
</feature>
<evidence type="ECO:0000313" key="3">
    <source>
        <dbReference type="EMBL" id="KAF7300994.1"/>
    </source>
</evidence>
<keyword evidence="1" id="KW-0812">Transmembrane</keyword>
<protein>
    <submittedName>
        <fullName evidence="3">Saposin B-type domain-containing protein</fullName>
    </submittedName>
</protein>
<feature type="domain" description="DUF6534" evidence="2">
    <location>
        <begin position="172"/>
        <end position="258"/>
    </location>
</feature>
<sequence length="318" mass="35292">MAAETIPPLDGLLGAAEIGGVVGTFLFGIGTLQTFNYFQDYPSDGPILKTAVAILWFLELAHSISTWHGLYSINVTFYGQLGHLLNPPQSLAISILFTGLVIPLVQTFYALRIRSLSGRWSITAICSVLTSLRFVFSMVLMSLFLHSAGFTVLHTDIKIYWVFTLVASLGPTVDIITATSLCYLLWQKRTGSTRIASTRRIVDDLILWTVETTAITCLAGIMQLIMFLTRDDLTWITFYLLQPKLFSNSMLASLNNRKKLRSKNTIITVSSGASSTLPQRPTNMVIQMHRMMETTSDRDKQVLSMDAMDMERGAGASE</sequence>
<name>A0A8H6SKG2_9AGAR</name>
<feature type="transmembrane region" description="Helical" evidence="1">
    <location>
        <begin position="233"/>
        <end position="254"/>
    </location>
</feature>
<dbReference type="Pfam" id="PF20152">
    <property type="entry name" value="DUF6534"/>
    <property type="match status" value="1"/>
</dbReference>
<gene>
    <name evidence="3" type="ORF">MIND_00662700</name>
</gene>
<dbReference type="RefSeq" id="XP_037218994.1">
    <property type="nucleotide sequence ID" value="XM_037363350.1"/>
</dbReference>
<feature type="transmembrane region" description="Helical" evidence="1">
    <location>
        <begin position="132"/>
        <end position="153"/>
    </location>
</feature>
<dbReference type="GeneID" id="59345866"/>
<keyword evidence="1" id="KW-0472">Membrane</keyword>
<comment type="caution">
    <text evidence="3">The sequence shown here is derived from an EMBL/GenBank/DDBJ whole genome shotgun (WGS) entry which is preliminary data.</text>
</comment>
<evidence type="ECO:0000256" key="1">
    <source>
        <dbReference type="SAM" id="Phobius"/>
    </source>
</evidence>